<proteinExistence type="inferred from homology"/>
<keyword evidence="8 9" id="KW-0472">Membrane</keyword>
<gene>
    <name evidence="11" type="ORF">LJ757_07290</name>
</gene>
<dbReference type="PANTHER" id="PTHR30413:SF8">
    <property type="entry name" value="TRANSPORT PERMEASE PROTEIN"/>
    <property type="match status" value="1"/>
</dbReference>
<keyword evidence="12" id="KW-1185">Reference proteome</keyword>
<evidence type="ECO:0000256" key="1">
    <source>
        <dbReference type="ARBA" id="ARBA00004429"/>
    </source>
</evidence>
<protein>
    <recommendedName>
        <fullName evidence="9">Transport permease protein</fullName>
    </recommendedName>
</protein>
<feature type="transmembrane region" description="Helical" evidence="9">
    <location>
        <begin position="246"/>
        <end position="268"/>
    </location>
</feature>
<feature type="transmembrane region" description="Helical" evidence="9">
    <location>
        <begin position="49"/>
        <end position="72"/>
    </location>
</feature>
<comment type="caution">
    <text evidence="11">The sequence shown here is derived from an EMBL/GenBank/DDBJ whole genome shotgun (WGS) entry which is preliminary data.</text>
</comment>
<dbReference type="GO" id="GO:0140359">
    <property type="term" value="F:ABC-type transporter activity"/>
    <property type="evidence" value="ECO:0007669"/>
    <property type="project" value="InterPro"/>
</dbReference>
<evidence type="ECO:0000256" key="9">
    <source>
        <dbReference type="RuleBase" id="RU361157"/>
    </source>
</evidence>
<comment type="similarity">
    <text evidence="2 9">Belongs to the ABC-2 integral membrane protein family.</text>
</comment>
<keyword evidence="5" id="KW-0997">Cell inner membrane</keyword>
<feature type="transmembrane region" description="Helical" evidence="9">
    <location>
        <begin position="157"/>
        <end position="182"/>
    </location>
</feature>
<evidence type="ECO:0000256" key="8">
    <source>
        <dbReference type="ARBA" id="ARBA00023136"/>
    </source>
</evidence>
<dbReference type="EMBL" id="JAJFZV010000006">
    <property type="protein sequence ID" value="MCC3297608.1"/>
    <property type="molecule type" value="Genomic_DNA"/>
</dbReference>
<accession>A0A9X1MCT0</accession>
<dbReference type="PROSITE" id="PS51012">
    <property type="entry name" value="ABC_TM2"/>
    <property type="match status" value="1"/>
</dbReference>
<evidence type="ECO:0000256" key="3">
    <source>
        <dbReference type="ARBA" id="ARBA00022448"/>
    </source>
</evidence>
<evidence type="ECO:0000256" key="4">
    <source>
        <dbReference type="ARBA" id="ARBA00022475"/>
    </source>
</evidence>
<dbReference type="GO" id="GO:0015920">
    <property type="term" value="P:lipopolysaccharide transport"/>
    <property type="evidence" value="ECO:0007669"/>
    <property type="project" value="TreeGrafter"/>
</dbReference>
<sequence>MDLKSLSRVGAKPSFIDYLISVWSFRHFVFFDSRARVQSGNRQDRLGSAWLLLNPLLNGIGYFLIFGLLLGASRGIENFIGYLVIGVFLFQFSTRTIVNGSRVIRTNQNVIQAFNFPRATLVVSVNVREFIANIPVLLVMLLLILTISPVEEITWRWLLLIPAVFLQVLFNLGVGFLLAPLVARFNDLVHIISFFMRFWLFASCVMFSIERYESWPLIKSVVEANPLYLLLSIVRSSLLYAETPPWQSWAALAAWSLGALAIGIVLFWKGEETYGRNE</sequence>
<feature type="transmembrane region" description="Helical" evidence="9">
    <location>
        <begin position="188"/>
        <end position="209"/>
    </location>
</feature>
<dbReference type="AlphaFoldDB" id="A0A9X1MCT0"/>
<feature type="transmembrane region" description="Helical" evidence="9">
    <location>
        <begin position="79"/>
        <end position="98"/>
    </location>
</feature>
<keyword evidence="6 9" id="KW-0812">Transmembrane</keyword>
<dbReference type="RefSeq" id="WP_227895494.1">
    <property type="nucleotide sequence ID" value="NZ_CP099466.1"/>
</dbReference>
<feature type="domain" description="ABC transmembrane type-2" evidence="10">
    <location>
        <begin position="46"/>
        <end position="270"/>
    </location>
</feature>
<keyword evidence="7 9" id="KW-1133">Transmembrane helix</keyword>
<evidence type="ECO:0000259" key="10">
    <source>
        <dbReference type="PROSITE" id="PS51012"/>
    </source>
</evidence>
<feature type="transmembrane region" description="Helical" evidence="9">
    <location>
        <begin position="130"/>
        <end position="150"/>
    </location>
</feature>
<dbReference type="InterPro" id="IPR047817">
    <property type="entry name" value="ABC2_TM_bact-type"/>
</dbReference>
<evidence type="ECO:0000313" key="12">
    <source>
        <dbReference type="Proteomes" id="UP001139158"/>
    </source>
</evidence>
<evidence type="ECO:0000256" key="5">
    <source>
        <dbReference type="ARBA" id="ARBA00022519"/>
    </source>
</evidence>
<dbReference type="GO" id="GO:0005886">
    <property type="term" value="C:plasma membrane"/>
    <property type="evidence" value="ECO:0007669"/>
    <property type="project" value="UniProtKB-SubCell"/>
</dbReference>
<evidence type="ECO:0000256" key="2">
    <source>
        <dbReference type="ARBA" id="ARBA00007783"/>
    </source>
</evidence>
<dbReference type="Proteomes" id="UP001139158">
    <property type="component" value="Unassembled WGS sequence"/>
</dbReference>
<dbReference type="PANTHER" id="PTHR30413">
    <property type="entry name" value="INNER MEMBRANE TRANSPORT PERMEASE"/>
    <property type="match status" value="1"/>
</dbReference>
<name>A0A9X1MCT0_9MICC</name>
<organism evidence="11 12">
    <name type="scientific">Arthrobacter caoxuetaonis</name>
    <dbReference type="NCBI Taxonomy" id="2886935"/>
    <lineage>
        <taxon>Bacteria</taxon>
        <taxon>Bacillati</taxon>
        <taxon>Actinomycetota</taxon>
        <taxon>Actinomycetes</taxon>
        <taxon>Micrococcales</taxon>
        <taxon>Micrococcaceae</taxon>
        <taxon>Arthrobacter</taxon>
    </lineage>
</organism>
<reference evidence="11" key="1">
    <citation type="submission" date="2021-10" db="EMBL/GenBank/DDBJ databases">
        <title>Novel species in genus Arthrobacter.</title>
        <authorList>
            <person name="Liu Y."/>
        </authorList>
    </citation>
    <scope>NUCLEOTIDE SEQUENCE</scope>
    <source>
        <strain evidence="11">Zg-Y453</strain>
    </source>
</reference>
<comment type="subcellular location">
    <subcellularLocation>
        <location evidence="1">Cell inner membrane</location>
        <topology evidence="1">Multi-pass membrane protein</topology>
    </subcellularLocation>
    <subcellularLocation>
        <location evidence="9">Cell membrane</location>
        <topology evidence="9">Multi-pass membrane protein</topology>
    </subcellularLocation>
</comment>
<keyword evidence="4 9" id="KW-1003">Cell membrane</keyword>
<evidence type="ECO:0000256" key="7">
    <source>
        <dbReference type="ARBA" id="ARBA00022989"/>
    </source>
</evidence>
<dbReference type="InterPro" id="IPR013525">
    <property type="entry name" value="ABC2_TM"/>
</dbReference>
<keyword evidence="3 9" id="KW-0813">Transport</keyword>
<evidence type="ECO:0000313" key="11">
    <source>
        <dbReference type="EMBL" id="MCC3297608.1"/>
    </source>
</evidence>
<dbReference type="Pfam" id="PF01061">
    <property type="entry name" value="ABC2_membrane"/>
    <property type="match status" value="1"/>
</dbReference>
<evidence type="ECO:0000256" key="6">
    <source>
        <dbReference type="ARBA" id="ARBA00022692"/>
    </source>
</evidence>